<keyword evidence="1" id="KW-0812">Transmembrane</keyword>
<dbReference type="InterPro" id="IPR019088">
    <property type="entry name" value="CHP02186-rel_TM"/>
</dbReference>
<feature type="signal peptide" evidence="2">
    <location>
        <begin position="1"/>
        <end position="19"/>
    </location>
</feature>
<dbReference type="Pfam" id="PF09608">
    <property type="entry name" value="Alph_Pro_TM"/>
    <property type="match status" value="1"/>
</dbReference>
<gene>
    <name evidence="3" type="ORF">CH339_10545</name>
</gene>
<dbReference type="EMBL" id="NPEV01000019">
    <property type="protein sequence ID" value="RAI27368.1"/>
    <property type="molecule type" value="Genomic_DNA"/>
</dbReference>
<evidence type="ECO:0000313" key="3">
    <source>
        <dbReference type="EMBL" id="RAI27368.1"/>
    </source>
</evidence>
<evidence type="ECO:0000313" key="4">
    <source>
        <dbReference type="Proteomes" id="UP000249299"/>
    </source>
</evidence>
<dbReference type="NCBIfam" id="TIGR02186">
    <property type="entry name" value="alph_Pro_TM"/>
    <property type="match status" value="1"/>
</dbReference>
<keyword evidence="1" id="KW-1133">Transmembrane helix</keyword>
<accession>A0A327JW04</accession>
<dbReference type="RefSeq" id="WP_111434323.1">
    <property type="nucleotide sequence ID" value="NZ_JACIGG010000021.1"/>
</dbReference>
<dbReference type="AlphaFoldDB" id="A0A327JW04"/>
<sequence length="262" mass="28637">MRLAALVTAACLAVAATGAADTARAERLVADISSPDVRIASNFTGTEITVFGSIERDQATIARGGINDVVVAIFGPEDNLVTRKKERLLGIWVNRESRVFKGVPSFYAMHSSRGLDALGNDALLDRYQIGVNHLILQTETTPDDPEAAAETKEFREAFLRLKQKNQLYAERVGAVKFLSPSLFRTTIPLPANVPVGIYQINVFLFRDGTVLSHEAKPLYIHKTGFEQVTYTLAHDYSLAYGIGAVVLALVTGWLAGVIFRKD</sequence>
<dbReference type="OrthoDB" id="9815212at2"/>
<comment type="caution">
    <text evidence="3">The sequence shown here is derived from an EMBL/GenBank/DDBJ whole genome shotgun (WGS) entry which is preliminary data.</text>
</comment>
<keyword evidence="4" id="KW-1185">Reference proteome</keyword>
<feature type="transmembrane region" description="Helical" evidence="1">
    <location>
        <begin position="238"/>
        <end position="259"/>
    </location>
</feature>
<evidence type="ECO:0000256" key="2">
    <source>
        <dbReference type="SAM" id="SignalP"/>
    </source>
</evidence>
<keyword evidence="2" id="KW-0732">Signal</keyword>
<feature type="chain" id="PRO_5016389811" evidence="2">
    <location>
        <begin position="20"/>
        <end position="262"/>
    </location>
</feature>
<evidence type="ECO:0000256" key="1">
    <source>
        <dbReference type="SAM" id="Phobius"/>
    </source>
</evidence>
<proteinExistence type="predicted"/>
<organism evidence="3 4">
    <name type="scientific">Rhodobium orientis</name>
    <dbReference type="NCBI Taxonomy" id="34017"/>
    <lineage>
        <taxon>Bacteria</taxon>
        <taxon>Pseudomonadati</taxon>
        <taxon>Pseudomonadota</taxon>
        <taxon>Alphaproteobacteria</taxon>
        <taxon>Hyphomicrobiales</taxon>
        <taxon>Rhodobiaceae</taxon>
        <taxon>Rhodobium</taxon>
    </lineage>
</organism>
<protein>
    <submittedName>
        <fullName evidence="3">TIGR02186 family protein</fullName>
    </submittedName>
</protein>
<dbReference type="Proteomes" id="UP000249299">
    <property type="component" value="Unassembled WGS sequence"/>
</dbReference>
<reference evidence="3 4" key="1">
    <citation type="submission" date="2017-07" db="EMBL/GenBank/DDBJ databases">
        <title>Draft Genome Sequences of Select Purple Nonsulfur Bacteria.</title>
        <authorList>
            <person name="Lasarre B."/>
            <person name="Mckinlay J.B."/>
        </authorList>
    </citation>
    <scope>NUCLEOTIDE SEQUENCE [LARGE SCALE GENOMIC DNA]</scope>
    <source>
        <strain evidence="3 4">DSM 11290</strain>
    </source>
</reference>
<name>A0A327JW04_9HYPH</name>
<keyword evidence="1" id="KW-0472">Membrane</keyword>